<feature type="domain" description="Ig-like SoxY" evidence="1">
    <location>
        <begin position="2"/>
        <end position="90"/>
    </location>
</feature>
<dbReference type="InterPro" id="IPR032711">
    <property type="entry name" value="SoxY"/>
</dbReference>
<protein>
    <submittedName>
        <fullName evidence="2">Thiosulfate oxidation carrier protein SoxY</fullName>
    </submittedName>
</protein>
<dbReference type="AlphaFoldDB" id="A0A554WXL5"/>
<evidence type="ECO:0000259" key="1">
    <source>
        <dbReference type="Pfam" id="PF13501"/>
    </source>
</evidence>
<gene>
    <name evidence="2" type="ORF">Tchar_02688</name>
</gene>
<dbReference type="InterPro" id="IPR038162">
    <property type="entry name" value="SoxY_sf"/>
</dbReference>
<name>A0A554WXL5_9BURK</name>
<keyword evidence="3" id="KW-1185">Reference proteome</keyword>
<comment type="caution">
    <text evidence="2">The sequence shown here is derived from an EMBL/GenBank/DDBJ whole genome shotgun (WGS) entry which is preliminary data.</text>
</comment>
<sequence length="92" mass="9497">MQIVSPDIAENGAVVPVGAVSRIPNTSEIYLLVEKNPQPLAAAFMIPAGTEADVQTRLKMGQSTNVLAVVKADGKLYSAVKETKVTLGGCGG</sequence>
<dbReference type="Gene3D" id="2.60.40.2470">
    <property type="entry name" value="SoxY domain"/>
    <property type="match status" value="1"/>
</dbReference>
<reference evidence="2 3" key="1">
    <citation type="submission" date="2019-07" db="EMBL/GenBank/DDBJ databases">
        <title>Tepidimonas charontis SPSP-6 draft genome.</title>
        <authorList>
            <person name="Da Costa M.S."/>
            <person name="Froufe H.J.C."/>
            <person name="Egas C."/>
            <person name="Albuquerque L."/>
        </authorList>
    </citation>
    <scope>NUCLEOTIDE SEQUENCE [LARGE SCALE GENOMIC DNA]</scope>
    <source>
        <strain evidence="2 3">SPSP-6</strain>
    </source>
</reference>
<organism evidence="2 3">
    <name type="scientific">Tepidimonas charontis</name>
    <dbReference type="NCBI Taxonomy" id="2267262"/>
    <lineage>
        <taxon>Bacteria</taxon>
        <taxon>Pseudomonadati</taxon>
        <taxon>Pseudomonadota</taxon>
        <taxon>Betaproteobacteria</taxon>
        <taxon>Burkholderiales</taxon>
        <taxon>Tepidimonas</taxon>
    </lineage>
</organism>
<accession>A0A554WXL5</accession>
<dbReference type="Proteomes" id="UP000318294">
    <property type="component" value="Unassembled WGS sequence"/>
</dbReference>
<dbReference type="EMBL" id="VJON01000108">
    <property type="protein sequence ID" value="TSE28314.1"/>
    <property type="molecule type" value="Genomic_DNA"/>
</dbReference>
<evidence type="ECO:0000313" key="3">
    <source>
        <dbReference type="Proteomes" id="UP000318294"/>
    </source>
</evidence>
<evidence type="ECO:0000313" key="2">
    <source>
        <dbReference type="EMBL" id="TSE28314.1"/>
    </source>
</evidence>
<proteinExistence type="predicted"/>
<dbReference type="Pfam" id="PF13501">
    <property type="entry name" value="SoxY"/>
    <property type="match status" value="1"/>
</dbReference>